<keyword evidence="1" id="KW-0812">Transmembrane</keyword>
<comment type="caution">
    <text evidence="2">The sequence shown here is derived from an EMBL/GenBank/DDBJ whole genome shotgun (WGS) entry which is preliminary data.</text>
</comment>
<dbReference type="InterPro" id="IPR006747">
    <property type="entry name" value="DUF599"/>
</dbReference>
<dbReference type="PANTHER" id="PTHR31881">
    <property type="match status" value="1"/>
</dbReference>
<gene>
    <name evidence="2" type="ORF">OEG84_03845</name>
</gene>
<dbReference type="Pfam" id="PF04654">
    <property type="entry name" value="DUF599"/>
    <property type="match status" value="1"/>
</dbReference>
<dbReference type="Proteomes" id="UP001073227">
    <property type="component" value="Unassembled WGS sequence"/>
</dbReference>
<proteinExistence type="predicted"/>
<keyword evidence="1" id="KW-0472">Membrane</keyword>
<evidence type="ECO:0000313" key="3">
    <source>
        <dbReference type="Proteomes" id="UP001073227"/>
    </source>
</evidence>
<feature type="transmembrane region" description="Helical" evidence="1">
    <location>
        <begin position="190"/>
        <end position="212"/>
    </location>
</feature>
<feature type="transmembrane region" description="Helical" evidence="1">
    <location>
        <begin position="113"/>
        <end position="131"/>
    </location>
</feature>
<dbReference type="PANTHER" id="PTHR31881:SF6">
    <property type="entry name" value="OS09G0494600 PROTEIN"/>
    <property type="match status" value="1"/>
</dbReference>
<protein>
    <submittedName>
        <fullName evidence="2">DUF599 family protein</fullName>
    </submittedName>
</protein>
<dbReference type="EMBL" id="JAOVZR010000001">
    <property type="protein sequence ID" value="MCY0146870.1"/>
    <property type="molecule type" value="Genomic_DNA"/>
</dbReference>
<organism evidence="2 3">
    <name type="scientific">Hoeflea algicola</name>
    <dbReference type="NCBI Taxonomy" id="2983763"/>
    <lineage>
        <taxon>Bacteria</taxon>
        <taxon>Pseudomonadati</taxon>
        <taxon>Pseudomonadota</taxon>
        <taxon>Alphaproteobacteria</taxon>
        <taxon>Hyphomicrobiales</taxon>
        <taxon>Rhizobiaceae</taxon>
        <taxon>Hoeflea</taxon>
    </lineage>
</organism>
<accession>A0ABT3Z531</accession>
<feature type="transmembrane region" description="Helical" evidence="1">
    <location>
        <begin position="6"/>
        <end position="23"/>
    </location>
</feature>
<evidence type="ECO:0000256" key="1">
    <source>
        <dbReference type="SAM" id="Phobius"/>
    </source>
</evidence>
<name>A0ABT3Z531_9HYPH</name>
<reference evidence="2" key="1">
    <citation type="submission" date="2022-10" db="EMBL/GenBank/DDBJ databases">
        <title>Hoeflea sp. G2-23, isolated from marine algae.</title>
        <authorList>
            <person name="Kristyanto S."/>
            <person name="Kim J.M."/>
            <person name="Jeon C.O."/>
        </authorList>
    </citation>
    <scope>NUCLEOTIDE SEQUENCE</scope>
    <source>
        <strain evidence="2">G2-23</strain>
    </source>
</reference>
<sequence length="231" mass="25648">MTNYDYMALAWFTFAWIGFAALTDGRIQTKRMSLTSAMNHHRKVWMRTAAHRDLRMIDTAIIAGLQNGTAFFASTTIFAIGGCFALLGATEQVLEVADDLPIPLVADRGAFEIKVFGLIAIFAYAFFKYGWSYRLFNYTSILFGAIPMKDERSDDHTALEKAADRAAAVNTLAGRHFNGGLRATFMSMGYLGWFAGPWMFLGTTTLVILVLLRRQFFSAARSAVLVETSSS</sequence>
<keyword evidence="1" id="KW-1133">Transmembrane helix</keyword>
<keyword evidence="3" id="KW-1185">Reference proteome</keyword>
<dbReference type="RefSeq" id="WP_267652508.1">
    <property type="nucleotide sequence ID" value="NZ_JAOVZR010000001.1"/>
</dbReference>
<evidence type="ECO:0000313" key="2">
    <source>
        <dbReference type="EMBL" id="MCY0146870.1"/>
    </source>
</evidence>